<dbReference type="Pfam" id="PF03937">
    <property type="entry name" value="Sdh5"/>
    <property type="match status" value="1"/>
</dbReference>
<dbReference type="Proteomes" id="UP000441586">
    <property type="component" value="Unassembled WGS sequence"/>
</dbReference>
<evidence type="ECO:0000313" key="5">
    <source>
        <dbReference type="EMBL" id="TLP57544.1"/>
    </source>
</evidence>
<dbReference type="EMBL" id="WSFO01000012">
    <property type="protein sequence ID" value="KAE9627578.1"/>
    <property type="molecule type" value="Genomic_DNA"/>
</dbReference>
<dbReference type="OrthoDB" id="9807264at2"/>
<accession>A0A6A4RC59</accession>
<organism evidence="4 7">
    <name type="scientific">Parasedimentitalea maritima</name>
    <dbReference type="NCBI Taxonomy" id="2578117"/>
    <lineage>
        <taxon>Bacteria</taxon>
        <taxon>Pseudomonadati</taxon>
        <taxon>Pseudomonadota</taxon>
        <taxon>Alphaproteobacteria</taxon>
        <taxon>Rhodobacterales</taxon>
        <taxon>Paracoccaceae</taxon>
        <taxon>Parasedimentitalea</taxon>
    </lineage>
</organism>
<comment type="similarity">
    <text evidence="1">Belongs to the SdhE FAD assembly factor family.</text>
</comment>
<accession>A0A5R8YWA2</accession>
<dbReference type="InterPro" id="IPR036714">
    <property type="entry name" value="SDH_sf"/>
</dbReference>
<name>A0A5R8YWA2_9RHOB</name>
<dbReference type="AlphaFoldDB" id="A0A5R8YWA2"/>
<evidence type="ECO:0000313" key="4">
    <source>
        <dbReference type="EMBL" id="KAE9627578.1"/>
    </source>
</evidence>
<dbReference type="PANTHER" id="PTHR12469:SF2">
    <property type="entry name" value="SUCCINATE DEHYDROGENASE ASSEMBLY FACTOR 2, MITOCHONDRIAL"/>
    <property type="match status" value="1"/>
</dbReference>
<dbReference type="Proteomes" id="UP000305041">
    <property type="component" value="Unassembled WGS sequence"/>
</dbReference>
<dbReference type="SUPFAM" id="SSF109910">
    <property type="entry name" value="YgfY-like"/>
    <property type="match status" value="1"/>
</dbReference>
<proteinExistence type="inferred from homology"/>
<keyword evidence="3" id="KW-0143">Chaperone</keyword>
<evidence type="ECO:0000256" key="1">
    <source>
        <dbReference type="ARBA" id="ARBA00008571"/>
    </source>
</evidence>
<reference evidence="4 7" key="2">
    <citation type="submission" date="2019-12" db="EMBL/GenBank/DDBJ databases">
        <authorList>
            <person name="Zhang Y.-J."/>
        </authorList>
    </citation>
    <scope>NUCLEOTIDE SEQUENCE [LARGE SCALE GENOMIC DNA]</scope>
    <source>
        <strain evidence="4 7">H18S-6</strain>
    </source>
</reference>
<reference evidence="5 6" key="1">
    <citation type="submission" date="2019-05" db="EMBL/GenBank/DDBJ databases">
        <title>Draft genome sequence of Pelagicola sp. DSW4-44.</title>
        <authorList>
            <person name="Oh J."/>
        </authorList>
    </citation>
    <scope>NUCLEOTIDE SEQUENCE [LARGE SCALE GENOMIC DNA]</scope>
    <source>
        <strain evidence="5 6">DSW4-44</strain>
    </source>
</reference>
<gene>
    <name evidence="5" type="ORF">FEE96_19385</name>
    <name evidence="4" type="ORF">GP644_18515</name>
</gene>
<dbReference type="Gene3D" id="1.10.150.250">
    <property type="entry name" value="Flavinator of succinate dehydrogenase"/>
    <property type="match status" value="1"/>
</dbReference>
<protein>
    <recommendedName>
        <fullName evidence="2">FAD assembly factor SdhE</fullName>
    </recommendedName>
</protein>
<sequence length="85" mass="9993">MSETYEHRLKRMQMRSMRRGIKEMDIILSAYAQRNLPQMDGVQLDLYDALLDENDQDLYQWVTGQAAGPDNLQNLINEISQTFQK</sequence>
<evidence type="ECO:0000313" key="6">
    <source>
        <dbReference type="Proteomes" id="UP000305041"/>
    </source>
</evidence>
<dbReference type="InterPro" id="IPR005631">
    <property type="entry name" value="SDH"/>
</dbReference>
<evidence type="ECO:0000256" key="3">
    <source>
        <dbReference type="ARBA" id="ARBA00023186"/>
    </source>
</evidence>
<evidence type="ECO:0000313" key="7">
    <source>
        <dbReference type="Proteomes" id="UP000441586"/>
    </source>
</evidence>
<comment type="caution">
    <text evidence="4">The sequence shown here is derived from an EMBL/GenBank/DDBJ whole genome shotgun (WGS) entry which is preliminary data.</text>
</comment>
<evidence type="ECO:0000256" key="2">
    <source>
        <dbReference type="ARBA" id="ARBA00019418"/>
    </source>
</evidence>
<dbReference type="PANTHER" id="PTHR12469">
    <property type="entry name" value="PROTEIN EMI5 HOMOLOG, MITOCHONDRIAL"/>
    <property type="match status" value="1"/>
</dbReference>
<dbReference type="RefSeq" id="WP_138164775.1">
    <property type="nucleotide sequence ID" value="NZ_VAUA01000011.1"/>
</dbReference>
<keyword evidence="6" id="KW-1185">Reference proteome</keyword>
<dbReference type="EMBL" id="VAUA01000011">
    <property type="protein sequence ID" value="TLP57544.1"/>
    <property type="molecule type" value="Genomic_DNA"/>
</dbReference>
<dbReference type="GO" id="GO:0006099">
    <property type="term" value="P:tricarboxylic acid cycle"/>
    <property type="evidence" value="ECO:0007669"/>
    <property type="project" value="TreeGrafter"/>
</dbReference>